<dbReference type="Gene3D" id="3.90.1200.10">
    <property type="match status" value="1"/>
</dbReference>
<feature type="domain" description="Aminoglycoside phosphotransferase" evidence="1">
    <location>
        <begin position="36"/>
        <end position="259"/>
    </location>
</feature>
<accession>A0A2R8BLI3</accession>
<dbReference type="RefSeq" id="WP_108854313.1">
    <property type="nucleotide sequence ID" value="NZ_OMOQ01000003.1"/>
</dbReference>
<keyword evidence="3" id="KW-1185">Reference proteome</keyword>
<protein>
    <recommendedName>
        <fullName evidence="1">Aminoglycoside phosphotransferase domain-containing protein</fullName>
    </recommendedName>
</protein>
<dbReference type="AlphaFoldDB" id="A0A2R8BLI3"/>
<dbReference type="EMBL" id="OMOQ01000003">
    <property type="protein sequence ID" value="SPH24289.1"/>
    <property type="molecule type" value="Genomic_DNA"/>
</dbReference>
<dbReference type="OrthoDB" id="3806873at2"/>
<gene>
    <name evidence="2" type="ORF">DEA8626_03339</name>
</gene>
<reference evidence="2 3" key="1">
    <citation type="submission" date="2018-03" db="EMBL/GenBank/DDBJ databases">
        <authorList>
            <person name="Keele B.F."/>
        </authorList>
    </citation>
    <scope>NUCLEOTIDE SEQUENCE [LARGE SCALE GENOMIC DNA]</scope>
    <source>
        <strain evidence="2 3">CECT 8626</strain>
    </source>
</reference>
<name>A0A2R8BLI3_9RHOB</name>
<sequence length="320" mass="35434">MEGTVFLHAHELRSFVTGLLSEIGESLSQIDSCVQGATCSVWKVHSDRQTYALRIIEDGDRVLASELDALIRAEIFRMGGRVVETLSSSHEMNLLLDGRRWSLDVFVHGSHPRRGSLSVGVCRDIGETLAALHRLPTKLFGKPIMLREATLIGQKTTPVEGVMQRFENPLPETWEHGFIHPVFSAAPDIAPEIIAHLRQVSTVVKEGNSVLCHSDIHERQLICDSDGLTALIDFGDATILDMNWDLGSIYYFHGEQNAARVFEPYRSIPGGCFHDHGHSCIIFDRGCNAPRIKVTDTCEETSLRSRGQSHPASPFAVIGD</sequence>
<organism evidence="2 3">
    <name type="scientific">Albidovulum aquaemixtae</name>
    <dbReference type="NCBI Taxonomy" id="1542388"/>
    <lineage>
        <taxon>Bacteria</taxon>
        <taxon>Pseudomonadati</taxon>
        <taxon>Pseudomonadota</taxon>
        <taxon>Alphaproteobacteria</taxon>
        <taxon>Rhodobacterales</taxon>
        <taxon>Paracoccaceae</taxon>
        <taxon>Albidovulum</taxon>
    </lineage>
</organism>
<dbReference type="Pfam" id="PF01636">
    <property type="entry name" value="APH"/>
    <property type="match status" value="1"/>
</dbReference>
<dbReference type="SUPFAM" id="SSF56112">
    <property type="entry name" value="Protein kinase-like (PK-like)"/>
    <property type="match status" value="1"/>
</dbReference>
<dbReference type="InterPro" id="IPR011009">
    <property type="entry name" value="Kinase-like_dom_sf"/>
</dbReference>
<evidence type="ECO:0000313" key="2">
    <source>
        <dbReference type="EMBL" id="SPH24289.1"/>
    </source>
</evidence>
<evidence type="ECO:0000259" key="1">
    <source>
        <dbReference type="Pfam" id="PF01636"/>
    </source>
</evidence>
<proteinExistence type="predicted"/>
<dbReference type="InterPro" id="IPR002575">
    <property type="entry name" value="Aminoglycoside_PTrfase"/>
</dbReference>
<evidence type="ECO:0000313" key="3">
    <source>
        <dbReference type="Proteomes" id="UP000244924"/>
    </source>
</evidence>
<dbReference type="Proteomes" id="UP000244924">
    <property type="component" value="Unassembled WGS sequence"/>
</dbReference>